<evidence type="ECO:0000259" key="4">
    <source>
        <dbReference type="PROSITE" id="PS50887"/>
    </source>
</evidence>
<dbReference type="Proteomes" id="UP000287519">
    <property type="component" value="Unassembled WGS sequence"/>
</dbReference>
<feature type="transmembrane region" description="Helical" evidence="2">
    <location>
        <begin position="197"/>
        <end position="219"/>
    </location>
</feature>
<dbReference type="InterPro" id="IPR000160">
    <property type="entry name" value="GGDEF_dom"/>
</dbReference>
<dbReference type="Gene3D" id="3.20.20.450">
    <property type="entry name" value="EAL domain"/>
    <property type="match status" value="1"/>
</dbReference>
<feature type="region of interest" description="Disordered" evidence="1">
    <location>
        <begin position="548"/>
        <end position="584"/>
    </location>
</feature>
<feature type="domain" description="GGDEF" evidence="4">
    <location>
        <begin position="941"/>
        <end position="1073"/>
    </location>
</feature>
<dbReference type="CDD" id="cd01949">
    <property type="entry name" value="GGDEF"/>
    <property type="match status" value="2"/>
</dbReference>
<feature type="transmembrane region" description="Helical" evidence="2">
    <location>
        <begin position="598"/>
        <end position="616"/>
    </location>
</feature>
<feature type="transmembrane region" description="Helical" evidence="2">
    <location>
        <begin position="100"/>
        <end position="117"/>
    </location>
</feature>
<dbReference type="Gene3D" id="3.30.70.270">
    <property type="match status" value="2"/>
</dbReference>
<proteinExistence type="predicted"/>
<dbReference type="SMART" id="SM00267">
    <property type="entry name" value="GGDEF"/>
    <property type="match status" value="2"/>
</dbReference>
<protein>
    <submittedName>
        <fullName evidence="5">Uncharacterized protein</fullName>
    </submittedName>
</protein>
<dbReference type="Pfam" id="PF00563">
    <property type="entry name" value="EAL"/>
    <property type="match status" value="1"/>
</dbReference>
<feature type="transmembrane region" description="Helical" evidence="2">
    <location>
        <begin position="325"/>
        <end position="344"/>
    </location>
</feature>
<evidence type="ECO:0000256" key="2">
    <source>
        <dbReference type="SAM" id="Phobius"/>
    </source>
</evidence>
<name>A0A402BYL6_RHOWR</name>
<dbReference type="InterPro" id="IPR029787">
    <property type="entry name" value="Nucleotide_cyclase"/>
</dbReference>
<accession>A0A402BYL6</accession>
<dbReference type="SMART" id="SM00052">
    <property type="entry name" value="EAL"/>
    <property type="match status" value="1"/>
</dbReference>
<dbReference type="SUPFAM" id="SSF55073">
    <property type="entry name" value="Nucleotide cyclase"/>
    <property type="match status" value="2"/>
</dbReference>
<dbReference type="Pfam" id="PF00990">
    <property type="entry name" value="GGDEF"/>
    <property type="match status" value="2"/>
</dbReference>
<feature type="transmembrane region" description="Helical" evidence="2">
    <location>
        <begin position="844"/>
        <end position="863"/>
    </location>
</feature>
<dbReference type="InterPro" id="IPR043128">
    <property type="entry name" value="Rev_trsase/Diguanyl_cyclase"/>
</dbReference>
<dbReference type="InterPro" id="IPR001633">
    <property type="entry name" value="EAL_dom"/>
</dbReference>
<dbReference type="SUPFAM" id="SSF141868">
    <property type="entry name" value="EAL domain-like"/>
    <property type="match status" value="1"/>
</dbReference>
<organism evidence="5 6">
    <name type="scientific">Rhodococcus wratislaviensis</name>
    <name type="common">Tsukamurella wratislaviensis</name>
    <dbReference type="NCBI Taxonomy" id="44752"/>
    <lineage>
        <taxon>Bacteria</taxon>
        <taxon>Bacillati</taxon>
        <taxon>Actinomycetota</taxon>
        <taxon>Actinomycetes</taxon>
        <taxon>Mycobacteriales</taxon>
        <taxon>Nocardiaceae</taxon>
        <taxon>Rhodococcus</taxon>
    </lineage>
</organism>
<dbReference type="InterPro" id="IPR052155">
    <property type="entry name" value="Biofilm_reg_signaling"/>
</dbReference>
<gene>
    <name evidence="5" type="ORF">Rhow_001805</name>
</gene>
<reference evidence="5 6" key="1">
    <citation type="submission" date="2018-11" db="EMBL/GenBank/DDBJ databases">
        <title>Microbial catabolism of amino acid.</title>
        <authorList>
            <person name="Hibi M."/>
            <person name="Ogawa J."/>
        </authorList>
    </citation>
    <scope>NUCLEOTIDE SEQUENCE [LARGE SCALE GENOMIC DNA]</scope>
    <source>
        <strain evidence="5 6">C31-06</strain>
    </source>
</reference>
<feature type="transmembrane region" description="Helical" evidence="2">
    <location>
        <begin position="300"/>
        <end position="319"/>
    </location>
</feature>
<feature type="transmembrane region" description="Helical" evidence="2">
    <location>
        <begin position="622"/>
        <end position="644"/>
    </location>
</feature>
<feature type="domain" description="EAL" evidence="3">
    <location>
        <begin position="1082"/>
        <end position="1335"/>
    </location>
</feature>
<feature type="transmembrane region" description="Helical" evidence="2">
    <location>
        <begin position="165"/>
        <end position="185"/>
    </location>
</feature>
<keyword evidence="2" id="KW-1133">Transmembrane helix</keyword>
<dbReference type="PROSITE" id="PS50887">
    <property type="entry name" value="GGDEF"/>
    <property type="match status" value="2"/>
</dbReference>
<keyword evidence="2" id="KW-0812">Transmembrane</keyword>
<evidence type="ECO:0000313" key="6">
    <source>
        <dbReference type="Proteomes" id="UP000287519"/>
    </source>
</evidence>
<feature type="transmembrane region" description="Helical" evidence="2">
    <location>
        <begin position="749"/>
        <end position="776"/>
    </location>
</feature>
<dbReference type="InterPro" id="IPR035919">
    <property type="entry name" value="EAL_sf"/>
</dbReference>
<keyword evidence="6" id="KW-1185">Reference proteome</keyword>
<keyword evidence="2" id="KW-0472">Membrane</keyword>
<comment type="caution">
    <text evidence="5">The sequence shown here is derived from an EMBL/GenBank/DDBJ whole genome shotgun (WGS) entry which is preliminary data.</text>
</comment>
<feature type="transmembrane region" description="Helical" evidence="2">
    <location>
        <begin position="717"/>
        <end position="737"/>
    </location>
</feature>
<feature type="transmembrane region" description="Helical" evidence="2">
    <location>
        <begin position="783"/>
        <end position="806"/>
    </location>
</feature>
<dbReference type="PROSITE" id="PS50883">
    <property type="entry name" value="EAL"/>
    <property type="match status" value="1"/>
</dbReference>
<dbReference type="PANTHER" id="PTHR44757">
    <property type="entry name" value="DIGUANYLATE CYCLASE DGCP"/>
    <property type="match status" value="1"/>
</dbReference>
<feature type="transmembrane region" description="Helical" evidence="2">
    <location>
        <begin position="231"/>
        <end position="251"/>
    </location>
</feature>
<evidence type="ECO:0000256" key="1">
    <source>
        <dbReference type="SAM" id="MobiDB-lite"/>
    </source>
</evidence>
<evidence type="ECO:0000313" key="5">
    <source>
        <dbReference type="EMBL" id="GCE36439.1"/>
    </source>
</evidence>
<dbReference type="EMBL" id="BHYM01000002">
    <property type="protein sequence ID" value="GCE36439.1"/>
    <property type="molecule type" value="Genomic_DNA"/>
</dbReference>
<feature type="transmembrane region" description="Helical" evidence="2">
    <location>
        <begin position="812"/>
        <end position="832"/>
    </location>
</feature>
<dbReference type="PANTHER" id="PTHR44757:SF2">
    <property type="entry name" value="BIOFILM ARCHITECTURE MAINTENANCE PROTEIN MBAA"/>
    <property type="match status" value="1"/>
</dbReference>
<feature type="transmembrane region" description="Helical" evidence="2">
    <location>
        <begin position="257"/>
        <end position="279"/>
    </location>
</feature>
<dbReference type="NCBIfam" id="TIGR00254">
    <property type="entry name" value="GGDEF"/>
    <property type="match status" value="2"/>
</dbReference>
<feature type="transmembrane region" description="Helical" evidence="2">
    <location>
        <begin position="690"/>
        <end position="710"/>
    </location>
</feature>
<feature type="transmembrane region" description="Helical" evidence="2">
    <location>
        <begin position="37"/>
        <end position="57"/>
    </location>
</feature>
<feature type="transmembrane region" description="Helical" evidence="2">
    <location>
        <begin position="656"/>
        <end position="678"/>
    </location>
</feature>
<feature type="transmembrane region" description="Helical" evidence="2">
    <location>
        <begin position="63"/>
        <end position="88"/>
    </location>
</feature>
<feature type="compositionally biased region" description="Polar residues" evidence="1">
    <location>
        <begin position="566"/>
        <end position="577"/>
    </location>
</feature>
<feature type="domain" description="GGDEF" evidence="4">
    <location>
        <begin position="390"/>
        <end position="523"/>
    </location>
</feature>
<evidence type="ECO:0000259" key="3">
    <source>
        <dbReference type="PROSITE" id="PS50883"/>
    </source>
</evidence>
<sequence length="1336" mass="143417">MYAQLRQTAVRVVTMERRTAERVETSSGVTAVRLRDALWLVLVMITVPALLFAPALWRGWDRAFATTVVVDVGLLVFALLATGCAGWAAWRGRGGSRRSWLALAGGLAAWSVGEAIWCYYEVWQGLEEVPFPSPADAAFLLFPVGAGAALLLFPAGDGGQARTRLILDGIIVAGSLFVVSWVSVLGSVYRAGSDTPLALVLSLAYPVADVVTATMAIVVLARARSGQRLTLGLLCIGIILMALSASAFSYMTAMGTYHSGSVIDLGWVVAFAAFGLAALSSTREPSREPVPVQIPSRTRLWLPYLPLVLAAAVGLQRELPGLGSGPIPAVIIVLVVALLARQFIVLAENRRLLLTVARQAFRDRLTGLANRALFLDRLDQAVQRRRREPTPIVVLCMDLDDFKTVNDSLGHPAGDELLIRVAERLTGCMRSADTVARLGGDEFAALVEGSVEDALSAADRVLEAFTPPFIIDGVVLSIRPSIGLTIATSEVPDATTESLLKQADLAMYAAKRCGGGCLRSYIPDRADADEIEALTDVDRPTDRLVVTRPGEAAHTPRHARPLAVSGSDSVPGSTTSHHLSRPARANWVAPSDPLRCGVTVRLGILLIGVALLGISIGSEDQAGWMVLLEVLYDALALSAALLVSARAWWVPTEKRAWALIALGMTSWGVGDVLATSWVPDGQSPSVADPLKLAFYPLVYAGLVVLLRARVRRVPTEIWFDAVTAALTLAALAAALAFGPIDSVADGSPATVIVGLAYPVGDVLLLALTIGALAVLGWRAEQRWVLLAAGFVLFAVADTVYLLRSAAGHDMDMWVDVLPHVAVMLVAVASWRAPGRRKTGQRPGPVIWVPPLACTAAAVGLLVIDHDARLPRLAVMLAALSLVAVAARFAVTFRQVVVLADSHREAITDDLTNLANRRAIAAALTAAYDDQAAQPAGYHNSPGPGLLLMDVVRFKEINDSFGRYVGDQLLCQVADRLSRSVGPGDLPARLDGDTFAVLLPVGTDLAGARALAGRLLEAFREPFDLDEVTVRIEACIGIALCPQHCTNPQDLLQCAGVAVYRAKGSRRTIAVYDATEYQRSIEERQTVEELRTAITDGELTCYYQPKVSASDGRVHGVEALVRWEHPLRGLLLPDEFLPQAEQSGLMRPLTTRVLELALGQARSWLDRGISLTVAVNLSVTNLLDVDLVAEINRLLDDLRLPADTLILEITESVLMTDYIRARRVVEALQGLGIGLSIDDYGTGWSSLAYLQDLTVDELKLDRVFVARLASDPRSVAIVRSTVELAHSLGASLVAEGVEDEDTLRALRRYGCDVTQGHYHGRPLPPDQLDLRLIGGHR</sequence>
<feature type="transmembrane region" description="Helical" evidence="2">
    <location>
        <begin position="137"/>
        <end position="153"/>
    </location>
</feature>
<dbReference type="CDD" id="cd01948">
    <property type="entry name" value="EAL"/>
    <property type="match status" value="1"/>
</dbReference>